<proteinExistence type="predicted"/>
<keyword evidence="1" id="KW-0732">Signal</keyword>
<feature type="signal peptide" evidence="1">
    <location>
        <begin position="1"/>
        <end position="25"/>
    </location>
</feature>
<evidence type="ECO:0000313" key="3">
    <source>
        <dbReference type="Proteomes" id="UP000326759"/>
    </source>
</evidence>
<evidence type="ECO:0000313" key="2">
    <source>
        <dbReference type="EMBL" id="KAB7494021.1"/>
    </source>
</evidence>
<protein>
    <recommendedName>
        <fullName evidence="4">Protein quiver</fullName>
    </recommendedName>
</protein>
<name>A0A5N5SIV5_9CRUS</name>
<dbReference type="EMBL" id="SEYY01024585">
    <property type="protein sequence ID" value="KAB7494021.1"/>
    <property type="molecule type" value="Genomic_DNA"/>
</dbReference>
<dbReference type="AlphaFoldDB" id="A0A5N5SIV5"/>
<sequence>MTEVQKLYFIFAIFFVIFQSRGVEGTIKCYSCYYFGSNDTIPGSDENCLNKNLGDHLNSTIQELSGFKSCVTRARYEEVYFFNFKLI</sequence>
<comment type="caution">
    <text evidence="2">The sequence shown here is derived from an EMBL/GenBank/DDBJ whole genome shotgun (WGS) entry which is preliminary data.</text>
</comment>
<dbReference type="Proteomes" id="UP000326759">
    <property type="component" value="Unassembled WGS sequence"/>
</dbReference>
<reference evidence="2 3" key="1">
    <citation type="journal article" date="2019" name="PLoS Biol.">
        <title>Sex chromosomes control vertical transmission of feminizing Wolbachia symbionts in an isopod.</title>
        <authorList>
            <person name="Becking T."/>
            <person name="Chebbi M.A."/>
            <person name="Giraud I."/>
            <person name="Moumen B."/>
            <person name="Laverre T."/>
            <person name="Caubet Y."/>
            <person name="Peccoud J."/>
            <person name="Gilbert C."/>
            <person name="Cordaux R."/>
        </authorList>
    </citation>
    <scope>NUCLEOTIDE SEQUENCE [LARGE SCALE GENOMIC DNA]</scope>
    <source>
        <strain evidence="2">ANa2</strain>
        <tissue evidence="2">Whole body excluding digestive tract and cuticle</tissue>
    </source>
</reference>
<organism evidence="2 3">
    <name type="scientific">Armadillidium nasatum</name>
    <dbReference type="NCBI Taxonomy" id="96803"/>
    <lineage>
        <taxon>Eukaryota</taxon>
        <taxon>Metazoa</taxon>
        <taxon>Ecdysozoa</taxon>
        <taxon>Arthropoda</taxon>
        <taxon>Crustacea</taxon>
        <taxon>Multicrustacea</taxon>
        <taxon>Malacostraca</taxon>
        <taxon>Eumalacostraca</taxon>
        <taxon>Peracarida</taxon>
        <taxon>Isopoda</taxon>
        <taxon>Oniscidea</taxon>
        <taxon>Crinocheta</taxon>
        <taxon>Armadillidiidae</taxon>
        <taxon>Armadillidium</taxon>
    </lineage>
</organism>
<feature type="chain" id="PRO_5024363557" description="Protein quiver" evidence="1">
    <location>
        <begin position="26"/>
        <end position="87"/>
    </location>
</feature>
<accession>A0A5N5SIV5</accession>
<keyword evidence="3" id="KW-1185">Reference proteome</keyword>
<evidence type="ECO:0000256" key="1">
    <source>
        <dbReference type="SAM" id="SignalP"/>
    </source>
</evidence>
<gene>
    <name evidence="2" type="ORF">Anas_01309</name>
</gene>
<evidence type="ECO:0008006" key="4">
    <source>
        <dbReference type="Google" id="ProtNLM"/>
    </source>
</evidence>